<evidence type="ECO:0000313" key="8">
    <source>
        <dbReference type="Proteomes" id="UP000694541"/>
    </source>
</evidence>
<dbReference type="Ensembl" id="ENSANIT00000016176.1">
    <property type="protein sequence ID" value="ENSANIP00000015633.1"/>
    <property type="gene ID" value="ENSANIG00000010603.1"/>
</dbReference>
<dbReference type="GO" id="GO:0140663">
    <property type="term" value="F:ATP-dependent FeS chaperone activity"/>
    <property type="evidence" value="ECO:0007669"/>
    <property type="project" value="InterPro"/>
</dbReference>
<keyword evidence="8" id="KW-1185">Reference proteome</keyword>
<dbReference type="GO" id="GO:0046872">
    <property type="term" value="F:metal ion binding"/>
    <property type="evidence" value="ECO:0007669"/>
    <property type="project" value="UniProtKB-KW"/>
</dbReference>
<organism evidence="7 8">
    <name type="scientific">Accipiter nisus</name>
    <name type="common">Eurasian sparrowhawk</name>
    <dbReference type="NCBI Taxonomy" id="211598"/>
    <lineage>
        <taxon>Eukaryota</taxon>
        <taxon>Metazoa</taxon>
        <taxon>Chordata</taxon>
        <taxon>Craniata</taxon>
        <taxon>Vertebrata</taxon>
        <taxon>Euteleostomi</taxon>
        <taxon>Archelosauria</taxon>
        <taxon>Archosauria</taxon>
        <taxon>Dinosauria</taxon>
        <taxon>Saurischia</taxon>
        <taxon>Theropoda</taxon>
        <taxon>Coelurosauria</taxon>
        <taxon>Aves</taxon>
        <taxon>Neognathae</taxon>
        <taxon>Neoaves</taxon>
        <taxon>Telluraves</taxon>
        <taxon>Accipitrimorphae</taxon>
        <taxon>Accipitriformes</taxon>
        <taxon>Accipitridae</taxon>
        <taxon>Accipitrinae</taxon>
        <taxon>Accipiter</taxon>
    </lineage>
</organism>
<protein>
    <submittedName>
        <fullName evidence="7">Nucleotide binding protein 1</fullName>
    </submittedName>
</protein>
<evidence type="ECO:0000313" key="7">
    <source>
        <dbReference type="Ensembl" id="ENSANIP00000015633.1"/>
    </source>
</evidence>
<dbReference type="Pfam" id="PF10609">
    <property type="entry name" value="ParA"/>
    <property type="match status" value="1"/>
</dbReference>
<keyword evidence="6" id="KW-0411">Iron-sulfur</keyword>
<evidence type="ECO:0000256" key="2">
    <source>
        <dbReference type="ARBA" id="ARBA00022723"/>
    </source>
</evidence>
<dbReference type="SUPFAM" id="SSF52540">
    <property type="entry name" value="P-loop containing nucleoside triphosphate hydrolases"/>
    <property type="match status" value="1"/>
</dbReference>
<sequence length="125" mass="13520">MPQPEAAELRERLRAVKHTILVLSGKGGVGKSTFSCPRAPARRHTGNNQVALLDIDICGPSIPKMMGLEGEQVHQSGSGWSPVVSWCSVMSVGFLLSSPDDAVIWRGPKKNGTYQAFSTIIYKLI</sequence>
<dbReference type="InterPro" id="IPR019591">
    <property type="entry name" value="Mrp/NBP35_ATP-bd"/>
</dbReference>
<dbReference type="AlphaFoldDB" id="A0A8B9MY27"/>
<evidence type="ECO:0000256" key="4">
    <source>
        <dbReference type="ARBA" id="ARBA00022840"/>
    </source>
</evidence>
<evidence type="ECO:0000256" key="3">
    <source>
        <dbReference type="ARBA" id="ARBA00022741"/>
    </source>
</evidence>
<evidence type="ECO:0000256" key="6">
    <source>
        <dbReference type="ARBA" id="ARBA00023014"/>
    </source>
</evidence>
<keyword evidence="5" id="KW-0408">Iron</keyword>
<dbReference type="GO" id="GO:0051539">
    <property type="term" value="F:4 iron, 4 sulfur cluster binding"/>
    <property type="evidence" value="ECO:0007669"/>
    <property type="project" value="UniProtKB-KW"/>
</dbReference>
<reference evidence="7" key="2">
    <citation type="submission" date="2025-09" db="UniProtKB">
        <authorList>
            <consortium name="Ensembl"/>
        </authorList>
    </citation>
    <scope>IDENTIFICATION</scope>
</reference>
<keyword evidence="2" id="KW-0479">Metal-binding</keyword>
<dbReference type="GO" id="GO:0005524">
    <property type="term" value="F:ATP binding"/>
    <property type="evidence" value="ECO:0007669"/>
    <property type="project" value="UniProtKB-KW"/>
</dbReference>
<dbReference type="Gene3D" id="3.40.50.300">
    <property type="entry name" value="P-loop containing nucleotide triphosphate hydrolases"/>
    <property type="match status" value="1"/>
</dbReference>
<dbReference type="PANTHER" id="PTHR23264:SF35">
    <property type="entry name" value="CYTOSOLIC FE-S CLUSTER ASSEMBLY FACTOR NUBP1"/>
    <property type="match status" value="1"/>
</dbReference>
<evidence type="ECO:0000256" key="5">
    <source>
        <dbReference type="ARBA" id="ARBA00023004"/>
    </source>
</evidence>
<dbReference type="GO" id="GO:0005829">
    <property type="term" value="C:cytosol"/>
    <property type="evidence" value="ECO:0007669"/>
    <property type="project" value="TreeGrafter"/>
</dbReference>
<reference evidence="7" key="1">
    <citation type="submission" date="2025-08" db="UniProtKB">
        <authorList>
            <consortium name="Ensembl"/>
        </authorList>
    </citation>
    <scope>IDENTIFICATION</scope>
</reference>
<dbReference type="InterPro" id="IPR033756">
    <property type="entry name" value="YlxH/NBP35"/>
</dbReference>
<keyword evidence="3" id="KW-0547">Nucleotide-binding</keyword>
<evidence type="ECO:0000256" key="1">
    <source>
        <dbReference type="ARBA" id="ARBA00022485"/>
    </source>
</evidence>
<proteinExistence type="predicted"/>
<keyword evidence="1" id="KW-0004">4Fe-4S</keyword>
<dbReference type="InterPro" id="IPR027417">
    <property type="entry name" value="P-loop_NTPase"/>
</dbReference>
<name>A0A8B9MY27_9AVES</name>
<dbReference type="Proteomes" id="UP000694541">
    <property type="component" value="Unplaced"/>
</dbReference>
<accession>A0A8B9MY27</accession>
<dbReference type="GO" id="GO:0016226">
    <property type="term" value="P:iron-sulfur cluster assembly"/>
    <property type="evidence" value="ECO:0007669"/>
    <property type="project" value="InterPro"/>
</dbReference>
<keyword evidence="4" id="KW-0067">ATP-binding</keyword>
<dbReference type="PANTHER" id="PTHR23264">
    <property type="entry name" value="NUCLEOTIDE-BINDING PROTEIN NBP35 YEAST -RELATED"/>
    <property type="match status" value="1"/>
</dbReference>